<dbReference type="EMBL" id="JAIWYP010000015">
    <property type="protein sequence ID" value="KAH3701074.1"/>
    <property type="molecule type" value="Genomic_DNA"/>
</dbReference>
<evidence type="ECO:0000313" key="2">
    <source>
        <dbReference type="Proteomes" id="UP000828390"/>
    </source>
</evidence>
<sequence length="556" mass="63283">MSQFRQRPQVLAPALEGSKEIIPYTARIPAEHRPFTTGPQFYGNSPQFYGNSPQTSGGMAFYPRLPPLNPYMGMMSAERFQVPSLLSRPRPRYMGPPSLMPYWGGYSYQGQYYPAQRRTNLVGSFAVFYETMKPCWNRILKAFANSLDPDETPQNVVSHQDPNCWLQLVLSFRNHLEEIHQACSTTGFTLHELANVRRTGAGKSHPVLDKEKLDLFREATVVKQEPKTPEAVPRQVIPVPIRMPKKVAQAPPIYVQQPPPPPKKTVNGKTETLPRKGFAWGFWRVGMAALFVMHLKSLKRRPQNSSNRPSSMFLFGIILKEIVAALHRIYLNPNGNIYPVLNDIIGPNCYDLAELIHGGRGMGAKDESVLIQELQYVIENVIYHITEIMPTTGVLGTHRKSAVFELIRSGKRFPDGYFWQVEMDRLQLTDQGRTVNVGDSEGFMLMLGIFISRSLVTTILMKPMDYGLSNTPLSDIAERNLRIVATALLYLIRRISISRGRGIMDMPSEIAEYLYTDEEMDYIYGKLSRTFNYCEGLLREWGTEYIRRLRASSMQS</sequence>
<keyword evidence="2" id="KW-1185">Reference proteome</keyword>
<proteinExistence type="predicted"/>
<gene>
    <name evidence="1" type="ORF">DPMN_076058</name>
</gene>
<name>A0A9D4BM25_DREPO</name>
<dbReference type="Proteomes" id="UP000828390">
    <property type="component" value="Unassembled WGS sequence"/>
</dbReference>
<organism evidence="1 2">
    <name type="scientific">Dreissena polymorpha</name>
    <name type="common">Zebra mussel</name>
    <name type="synonym">Mytilus polymorpha</name>
    <dbReference type="NCBI Taxonomy" id="45954"/>
    <lineage>
        <taxon>Eukaryota</taxon>
        <taxon>Metazoa</taxon>
        <taxon>Spiralia</taxon>
        <taxon>Lophotrochozoa</taxon>
        <taxon>Mollusca</taxon>
        <taxon>Bivalvia</taxon>
        <taxon>Autobranchia</taxon>
        <taxon>Heteroconchia</taxon>
        <taxon>Euheterodonta</taxon>
        <taxon>Imparidentia</taxon>
        <taxon>Neoheterodontei</taxon>
        <taxon>Myida</taxon>
        <taxon>Dreissenoidea</taxon>
        <taxon>Dreissenidae</taxon>
        <taxon>Dreissena</taxon>
    </lineage>
</organism>
<evidence type="ECO:0000313" key="1">
    <source>
        <dbReference type="EMBL" id="KAH3701074.1"/>
    </source>
</evidence>
<protein>
    <submittedName>
        <fullName evidence="1">Uncharacterized protein</fullName>
    </submittedName>
</protein>
<accession>A0A9D4BM25</accession>
<comment type="caution">
    <text evidence="1">The sequence shown here is derived from an EMBL/GenBank/DDBJ whole genome shotgun (WGS) entry which is preliminary data.</text>
</comment>
<reference evidence="1" key="1">
    <citation type="journal article" date="2019" name="bioRxiv">
        <title>The Genome of the Zebra Mussel, Dreissena polymorpha: A Resource for Invasive Species Research.</title>
        <authorList>
            <person name="McCartney M.A."/>
            <person name="Auch B."/>
            <person name="Kono T."/>
            <person name="Mallez S."/>
            <person name="Zhang Y."/>
            <person name="Obille A."/>
            <person name="Becker A."/>
            <person name="Abrahante J.E."/>
            <person name="Garbe J."/>
            <person name="Badalamenti J.P."/>
            <person name="Herman A."/>
            <person name="Mangelson H."/>
            <person name="Liachko I."/>
            <person name="Sullivan S."/>
            <person name="Sone E.D."/>
            <person name="Koren S."/>
            <person name="Silverstein K.A.T."/>
            <person name="Beckman K.B."/>
            <person name="Gohl D.M."/>
        </authorList>
    </citation>
    <scope>NUCLEOTIDE SEQUENCE</scope>
    <source>
        <strain evidence="1">Duluth1</strain>
        <tissue evidence="1">Whole animal</tissue>
    </source>
</reference>
<dbReference type="AlphaFoldDB" id="A0A9D4BM25"/>
<reference evidence="1" key="2">
    <citation type="submission" date="2020-11" db="EMBL/GenBank/DDBJ databases">
        <authorList>
            <person name="McCartney M.A."/>
            <person name="Auch B."/>
            <person name="Kono T."/>
            <person name="Mallez S."/>
            <person name="Becker A."/>
            <person name="Gohl D.M."/>
            <person name="Silverstein K.A.T."/>
            <person name="Koren S."/>
            <person name="Bechman K.B."/>
            <person name="Herman A."/>
            <person name="Abrahante J.E."/>
            <person name="Garbe J."/>
        </authorList>
    </citation>
    <scope>NUCLEOTIDE SEQUENCE</scope>
    <source>
        <strain evidence="1">Duluth1</strain>
        <tissue evidence="1">Whole animal</tissue>
    </source>
</reference>